<dbReference type="Proteomes" id="UP001606302">
    <property type="component" value="Unassembled WGS sequence"/>
</dbReference>
<keyword evidence="1" id="KW-1133">Transmembrane helix</keyword>
<organism evidence="2 3">
    <name type="scientific">Pelomonas lactea</name>
    <dbReference type="NCBI Taxonomy" id="3299030"/>
    <lineage>
        <taxon>Bacteria</taxon>
        <taxon>Pseudomonadati</taxon>
        <taxon>Pseudomonadota</taxon>
        <taxon>Betaproteobacteria</taxon>
        <taxon>Burkholderiales</taxon>
        <taxon>Sphaerotilaceae</taxon>
        <taxon>Roseateles</taxon>
    </lineage>
</organism>
<name>A0ABW7GQX1_9BURK</name>
<proteinExistence type="predicted"/>
<evidence type="ECO:0008006" key="4">
    <source>
        <dbReference type="Google" id="ProtNLM"/>
    </source>
</evidence>
<evidence type="ECO:0000256" key="1">
    <source>
        <dbReference type="SAM" id="Phobius"/>
    </source>
</evidence>
<gene>
    <name evidence="2" type="ORF">ACG04Q_22550</name>
</gene>
<sequence length="78" mass="7946">MNPLARGLLTAVLGAGALGFLAISACAGYVTLTALDIPGRPFLVLALPCLVGGLALAWCCAFLISRLPKGPRPPKDLS</sequence>
<evidence type="ECO:0000313" key="3">
    <source>
        <dbReference type="Proteomes" id="UP001606302"/>
    </source>
</evidence>
<feature type="transmembrane region" description="Helical" evidence="1">
    <location>
        <begin position="42"/>
        <end position="64"/>
    </location>
</feature>
<reference evidence="2 3" key="1">
    <citation type="submission" date="2024-08" db="EMBL/GenBank/DDBJ databases">
        <authorList>
            <person name="Lu H."/>
        </authorList>
    </citation>
    <scope>NUCLEOTIDE SEQUENCE [LARGE SCALE GENOMIC DNA]</scope>
    <source>
        <strain evidence="2 3">DXS20W</strain>
    </source>
</reference>
<dbReference type="PROSITE" id="PS51257">
    <property type="entry name" value="PROKAR_LIPOPROTEIN"/>
    <property type="match status" value="1"/>
</dbReference>
<dbReference type="RefSeq" id="WP_394513756.1">
    <property type="nucleotide sequence ID" value="NZ_JBIGHX010000010.1"/>
</dbReference>
<protein>
    <recommendedName>
        <fullName evidence="4">DUF3955 domain-containing protein</fullName>
    </recommendedName>
</protein>
<comment type="caution">
    <text evidence="2">The sequence shown here is derived from an EMBL/GenBank/DDBJ whole genome shotgun (WGS) entry which is preliminary data.</text>
</comment>
<keyword evidence="1" id="KW-0472">Membrane</keyword>
<evidence type="ECO:0000313" key="2">
    <source>
        <dbReference type="EMBL" id="MFG6464367.1"/>
    </source>
</evidence>
<keyword evidence="3" id="KW-1185">Reference proteome</keyword>
<keyword evidence="1" id="KW-0812">Transmembrane</keyword>
<dbReference type="EMBL" id="JBIGHX010000010">
    <property type="protein sequence ID" value="MFG6464367.1"/>
    <property type="molecule type" value="Genomic_DNA"/>
</dbReference>
<accession>A0ABW7GQX1</accession>